<reference evidence="8" key="2">
    <citation type="submission" date="2020-09" db="EMBL/GenBank/DDBJ databases">
        <authorList>
            <person name="Sun Q."/>
            <person name="Zhou Y."/>
        </authorList>
    </citation>
    <scope>NUCLEOTIDE SEQUENCE</scope>
    <source>
        <strain evidence="8">CGMCC 1.12921</strain>
    </source>
</reference>
<keyword evidence="9" id="KW-1185">Reference proteome</keyword>
<evidence type="ECO:0000256" key="2">
    <source>
        <dbReference type="ARBA" id="ARBA00010973"/>
    </source>
</evidence>
<comment type="similarity">
    <text evidence="2">Belongs to the polysaccharide deacetylase family.</text>
</comment>
<evidence type="ECO:0000256" key="6">
    <source>
        <dbReference type="ARBA" id="ARBA00032976"/>
    </source>
</evidence>
<evidence type="ECO:0000313" key="8">
    <source>
        <dbReference type="EMBL" id="GGD06202.1"/>
    </source>
</evidence>
<dbReference type="GO" id="GO:0016020">
    <property type="term" value="C:membrane"/>
    <property type="evidence" value="ECO:0007669"/>
    <property type="project" value="TreeGrafter"/>
</dbReference>
<dbReference type="AlphaFoldDB" id="A0A8J2Y666"/>
<dbReference type="GO" id="GO:0046872">
    <property type="term" value="F:metal ion binding"/>
    <property type="evidence" value="ECO:0007669"/>
    <property type="project" value="UniProtKB-KW"/>
</dbReference>
<protein>
    <recommendedName>
        <fullName evidence="3">Chitooligosaccharide deacetylase</fullName>
    </recommendedName>
    <alternativeName>
        <fullName evidence="6">Nodulation protein B</fullName>
    </alternativeName>
</protein>
<evidence type="ECO:0000256" key="3">
    <source>
        <dbReference type="ARBA" id="ARBA00020071"/>
    </source>
</evidence>
<proteinExistence type="inferred from homology"/>
<keyword evidence="5" id="KW-0378">Hydrolase</keyword>
<gene>
    <name evidence="8" type="ORF">GCM10011342_13830</name>
</gene>
<organism evidence="8 9">
    <name type="scientific">Aquisalinus flavus</name>
    <dbReference type="NCBI Taxonomy" id="1526572"/>
    <lineage>
        <taxon>Bacteria</taxon>
        <taxon>Pseudomonadati</taxon>
        <taxon>Pseudomonadota</taxon>
        <taxon>Alphaproteobacteria</taxon>
        <taxon>Parvularculales</taxon>
        <taxon>Parvularculaceae</taxon>
        <taxon>Aquisalinus</taxon>
    </lineage>
</organism>
<dbReference type="Gene3D" id="3.20.20.370">
    <property type="entry name" value="Glycoside hydrolase/deacetylase"/>
    <property type="match status" value="1"/>
</dbReference>
<dbReference type="PANTHER" id="PTHR10587">
    <property type="entry name" value="GLYCOSYL TRANSFERASE-RELATED"/>
    <property type="match status" value="1"/>
</dbReference>
<feature type="domain" description="NodB homology" evidence="7">
    <location>
        <begin position="4"/>
        <end position="147"/>
    </location>
</feature>
<name>A0A8J2Y666_9PROT</name>
<dbReference type="SUPFAM" id="SSF88713">
    <property type="entry name" value="Glycoside hydrolase/deacetylase"/>
    <property type="match status" value="1"/>
</dbReference>
<dbReference type="InterPro" id="IPR002509">
    <property type="entry name" value="NODB_dom"/>
</dbReference>
<keyword evidence="4" id="KW-0479">Metal-binding</keyword>
<reference evidence="8" key="1">
    <citation type="journal article" date="2014" name="Int. J. Syst. Evol. Microbiol.">
        <title>Complete genome sequence of Corynebacterium casei LMG S-19264T (=DSM 44701T), isolated from a smear-ripened cheese.</title>
        <authorList>
            <consortium name="US DOE Joint Genome Institute (JGI-PGF)"/>
            <person name="Walter F."/>
            <person name="Albersmeier A."/>
            <person name="Kalinowski J."/>
            <person name="Ruckert C."/>
        </authorList>
    </citation>
    <scope>NUCLEOTIDE SEQUENCE</scope>
    <source>
        <strain evidence="8">CGMCC 1.12921</strain>
    </source>
</reference>
<comment type="function">
    <text evidence="1">Is involved in generating a small heat-stable compound (Nod), an acylated oligomer of N-acetylglucosamine, that stimulates mitosis in various plant protoplasts.</text>
</comment>
<dbReference type="PROSITE" id="PS51677">
    <property type="entry name" value="NODB"/>
    <property type="match status" value="1"/>
</dbReference>
<comment type="caution">
    <text evidence="8">The sequence shown here is derived from an EMBL/GenBank/DDBJ whole genome shotgun (WGS) entry which is preliminary data.</text>
</comment>
<dbReference type="Pfam" id="PF01522">
    <property type="entry name" value="Polysacc_deac_1"/>
    <property type="match status" value="1"/>
</dbReference>
<accession>A0A8J2Y666</accession>
<dbReference type="InterPro" id="IPR050248">
    <property type="entry name" value="Polysacc_deacetylase_ArnD"/>
</dbReference>
<dbReference type="EMBL" id="BMGH01000001">
    <property type="protein sequence ID" value="GGD06202.1"/>
    <property type="molecule type" value="Genomic_DNA"/>
</dbReference>
<dbReference type="GO" id="GO:0016810">
    <property type="term" value="F:hydrolase activity, acting on carbon-nitrogen (but not peptide) bonds"/>
    <property type="evidence" value="ECO:0007669"/>
    <property type="project" value="InterPro"/>
</dbReference>
<dbReference type="GO" id="GO:0005975">
    <property type="term" value="P:carbohydrate metabolic process"/>
    <property type="evidence" value="ECO:0007669"/>
    <property type="project" value="InterPro"/>
</dbReference>
<evidence type="ECO:0000259" key="7">
    <source>
        <dbReference type="PROSITE" id="PS51677"/>
    </source>
</evidence>
<dbReference type="Proteomes" id="UP000613582">
    <property type="component" value="Unassembled WGS sequence"/>
</dbReference>
<evidence type="ECO:0000256" key="5">
    <source>
        <dbReference type="ARBA" id="ARBA00022801"/>
    </source>
</evidence>
<sequence>MTGKRIALTYDDAPMGDRQMGGEDRAALLVDGLAQAGVEQAAFFVTTDGIDSPTRLARIQNYAAAGHVIANHSHSHPWLREVTAQDYLADIDMAEAMLAVFENRRAWFRYPFLNEAPDLEKRDGVREGLAQRGLANGYVTVDTYDWYLDGLYQTALGDGEAVCEANLGRLYTDMIVDAANFYDEAARDYLGRPVAHTLLLHENDIAAMFITDLVAALEADGWQIITADEAYEDPIAAIQPDTQFLGMGRVAALASLAGKPGPEFTFLAVEEAAIDEAFFETYDVVGACSE</sequence>
<evidence type="ECO:0000256" key="1">
    <source>
        <dbReference type="ARBA" id="ARBA00003236"/>
    </source>
</evidence>
<evidence type="ECO:0000256" key="4">
    <source>
        <dbReference type="ARBA" id="ARBA00022723"/>
    </source>
</evidence>
<dbReference type="InterPro" id="IPR011330">
    <property type="entry name" value="Glyco_hydro/deAcase_b/a-brl"/>
</dbReference>
<evidence type="ECO:0000313" key="9">
    <source>
        <dbReference type="Proteomes" id="UP000613582"/>
    </source>
</evidence>
<dbReference type="PANTHER" id="PTHR10587:SF133">
    <property type="entry name" value="CHITIN DEACETYLASE 1-RELATED"/>
    <property type="match status" value="1"/>
</dbReference>